<keyword evidence="1 2" id="KW-0812">Transmembrane</keyword>
<dbReference type="AlphaFoldDB" id="W7X5R2"/>
<dbReference type="InParanoid" id="W7X5R2"/>
<feature type="transmembrane region" description="Helical" evidence="1">
    <location>
        <begin position="83"/>
        <end position="99"/>
    </location>
</feature>
<evidence type="ECO:0000256" key="1">
    <source>
        <dbReference type="SAM" id="Phobius"/>
    </source>
</evidence>
<evidence type="ECO:0000313" key="3">
    <source>
        <dbReference type="Proteomes" id="UP000009168"/>
    </source>
</evidence>
<feature type="transmembrane region" description="Helical" evidence="1">
    <location>
        <begin position="105"/>
        <end position="126"/>
    </location>
</feature>
<dbReference type="RefSeq" id="XP_012652701.1">
    <property type="nucleotide sequence ID" value="XM_012797247.1"/>
</dbReference>
<gene>
    <name evidence="2" type="ORF">TTHERM_000222205</name>
</gene>
<feature type="non-terminal residue" evidence="2">
    <location>
        <position position="1"/>
    </location>
</feature>
<name>W7X5R2_TETTS</name>
<keyword evidence="1" id="KW-1133">Transmembrane helix</keyword>
<organism evidence="2 3">
    <name type="scientific">Tetrahymena thermophila (strain SB210)</name>
    <dbReference type="NCBI Taxonomy" id="312017"/>
    <lineage>
        <taxon>Eukaryota</taxon>
        <taxon>Sar</taxon>
        <taxon>Alveolata</taxon>
        <taxon>Ciliophora</taxon>
        <taxon>Intramacronucleata</taxon>
        <taxon>Oligohymenophorea</taxon>
        <taxon>Hymenostomatida</taxon>
        <taxon>Tetrahymenina</taxon>
        <taxon>Tetrahymenidae</taxon>
        <taxon>Tetrahymena</taxon>
    </lineage>
</organism>
<dbReference type="Proteomes" id="UP000009168">
    <property type="component" value="Unassembled WGS sequence"/>
</dbReference>
<dbReference type="KEGG" id="tet:TTHERM_000222205"/>
<protein>
    <submittedName>
        <fullName evidence="2">Transmembrane protein, putative</fullName>
    </submittedName>
</protein>
<proteinExistence type="predicted"/>
<reference evidence="3" key="1">
    <citation type="journal article" date="2006" name="PLoS Biol.">
        <title>Macronuclear genome sequence of the ciliate Tetrahymena thermophila, a model eukaryote.</title>
        <authorList>
            <person name="Eisen J.A."/>
            <person name="Coyne R.S."/>
            <person name="Wu M."/>
            <person name="Wu D."/>
            <person name="Thiagarajan M."/>
            <person name="Wortman J.R."/>
            <person name="Badger J.H."/>
            <person name="Ren Q."/>
            <person name="Amedeo P."/>
            <person name="Jones K.M."/>
            <person name="Tallon L.J."/>
            <person name="Delcher A.L."/>
            <person name="Salzberg S.L."/>
            <person name="Silva J.C."/>
            <person name="Haas B.J."/>
            <person name="Majoros W.H."/>
            <person name="Farzad M."/>
            <person name="Carlton J.M."/>
            <person name="Smith R.K. Jr."/>
            <person name="Garg J."/>
            <person name="Pearlman R.E."/>
            <person name="Karrer K.M."/>
            <person name="Sun L."/>
            <person name="Manning G."/>
            <person name="Elde N.C."/>
            <person name="Turkewitz A.P."/>
            <person name="Asai D.J."/>
            <person name="Wilkes D.E."/>
            <person name="Wang Y."/>
            <person name="Cai H."/>
            <person name="Collins K."/>
            <person name="Stewart B.A."/>
            <person name="Lee S.R."/>
            <person name="Wilamowska K."/>
            <person name="Weinberg Z."/>
            <person name="Ruzzo W.L."/>
            <person name="Wloga D."/>
            <person name="Gaertig J."/>
            <person name="Frankel J."/>
            <person name="Tsao C.-C."/>
            <person name="Gorovsky M.A."/>
            <person name="Keeling P.J."/>
            <person name="Waller R.F."/>
            <person name="Patron N.J."/>
            <person name="Cherry J.M."/>
            <person name="Stover N.A."/>
            <person name="Krieger C.J."/>
            <person name="del Toro C."/>
            <person name="Ryder H.F."/>
            <person name="Williamson S.C."/>
            <person name="Barbeau R.A."/>
            <person name="Hamilton E.P."/>
            <person name="Orias E."/>
        </authorList>
    </citation>
    <scope>NUCLEOTIDE SEQUENCE [LARGE SCALE GENOMIC DNA]</scope>
    <source>
        <strain evidence="3">SB210</strain>
    </source>
</reference>
<sequence>VKSFSQIRLMSFNNLEFICYLHLNKVTYQINKYLLSSKLLKLKNQFVELRRISNPRFKIHLQQRRNRRTHNSLYEYKKNQQQVIIYQMILLYVCYYIFICCCKFNLQILFFLIIFFQIIIQIYSYFIRSNWCQQKLVQTKNFNFQNF</sequence>
<dbReference type="EMBL" id="GG662718">
    <property type="protein sequence ID" value="EWS74700.1"/>
    <property type="molecule type" value="Genomic_DNA"/>
</dbReference>
<evidence type="ECO:0000313" key="2">
    <source>
        <dbReference type="EMBL" id="EWS74700.1"/>
    </source>
</evidence>
<keyword evidence="3" id="KW-1185">Reference proteome</keyword>
<keyword evidence="1" id="KW-0472">Membrane</keyword>
<accession>W7X5R2</accession>
<dbReference type="GeneID" id="24437874"/>